<comment type="caution">
    <text evidence="2">The sequence shown here is derived from an EMBL/GenBank/DDBJ whole genome shotgun (WGS) entry which is preliminary data.</text>
</comment>
<accession>A0A7C9TN75</accession>
<dbReference type="SMART" id="SM00464">
    <property type="entry name" value="LON"/>
    <property type="match status" value="1"/>
</dbReference>
<dbReference type="Gene3D" id="1.10.4060.10">
    <property type="entry name" value="BPP1347 like domain"/>
    <property type="match status" value="1"/>
</dbReference>
<protein>
    <submittedName>
        <fullName evidence="2">Peptidase S16</fullName>
    </submittedName>
</protein>
<dbReference type="InterPro" id="IPR003111">
    <property type="entry name" value="Lon_prtase_N"/>
</dbReference>
<reference evidence="2 3" key="1">
    <citation type="submission" date="2020-02" db="EMBL/GenBank/DDBJ databases">
        <title>Ideonella bacterium strain TBM-1.</title>
        <authorList>
            <person name="Chen W.-M."/>
        </authorList>
    </citation>
    <scope>NUCLEOTIDE SEQUENCE [LARGE SCALE GENOMIC DNA]</scope>
    <source>
        <strain evidence="2 3">TBM-1</strain>
    </source>
</reference>
<dbReference type="Gene3D" id="2.30.130.40">
    <property type="entry name" value="LON domain-like"/>
    <property type="match status" value="1"/>
</dbReference>
<organism evidence="2 3">
    <name type="scientific">Ideonella livida</name>
    <dbReference type="NCBI Taxonomy" id="2707176"/>
    <lineage>
        <taxon>Bacteria</taxon>
        <taxon>Pseudomonadati</taxon>
        <taxon>Pseudomonadota</taxon>
        <taxon>Betaproteobacteria</taxon>
        <taxon>Burkholderiales</taxon>
        <taxon>Sphaerotilaceae</taxon>
        <taxon>Ideonella</taxon>
    </lineage>
</organism>
<dbReference type="EMBL" id="JAAGOH010000016">
    <property type="protein sequence ID" value="NDY92266.1"/>
    <property type="molecule type" value="Genomic_DNA"/>
</dbReference>
<feature type="domain" description="Lon N-terminal" evidence="1">
    <location>
        <begin position="3"/>
        <end position="205"/>
    </location>
</feature>
<dbReference type="InterPro" id="IPR015947">
    <property type="entry name" value="PUA-like_sf"/>
</dbReference>
<evidence type="ECO:0000313" key="3">
    <source>
        <dbReference type="Proteomes" id="UP000484255"/>
    </source>
</evidence>
<dbReference type="PANTHER" id="PTHR46732">
    <property type="entry name" value="ATP-DEPENDENT PROTEASE LA (LON) DOMAIN PROTEIN"/>
    <property type="match status" value="1"/>
</dbReference>
<dbReference type="PROSITE" id="PS51787">
    <property type="entry name" value="LON_N"/>
    <property type="match status" value="1"/>
</dbReference>
<dbReference type="PANTHER" id="PTHR46732:SF8">
    <property type="entry name" value="ATP-DEPENDENT PROTEASE LA (LON) DOMAIN PROTEIN"/>
    <property type="match status" value="1"/>
</dbReference>
<gene>
    <name evidence="2" type="ORF">G3A44_13840</name>
</gene>
<sequence>MQLDPLPLFPLSTVLFPDGVLPLKVFEARYIDLMGQCLRETRPFGVICLKQGAEVRRPGHSALSQVQLEPVGTLATLMSVDADDKPGILRVRCQGAARFRYARLTEGPNGLLRAEGVSLLPPDANLPPQERFKDAIFALAHAVAALELRSPGHFPSERRFTELGWVANRWSELLTIPLAARQQLMALEDPLARMNIIDTFLRQKKVI</sequence>
<dbReference type="SUPFAM" id="SSF88697">
    <property type="entry name" value="PUA domain-like"/>
    <property type="match status" value="1"/>
</dbReference>
<evidence type="ECO:0000259" key="1">
    <source>
        <dbReference type="PROSITE" id="PS51787"/>
    </source>
</evidence>
<proteinExistence type="predicted"/>
<name>A0A7C9TN75_9BURK</name>
<keyword evidence="3" id="KW-1185">Reference proteome</keyword>
<evidence type="ECO:0000313" key="2">
    <source>
        <dbReference type="EMBL" id="NDY92266.1"/>
    </source>
</evidence>
<dbReference type="InterPro" id="IPR046336">
    <property type="entry name" value="Lon_prtase_N_sf"/>
</dbReference>
<dbReference type="Pfam" id="PF02190">
    <property type="entry name" value="LON_substr_bdg"/>
    <property type="match status" value="1"/>
</dbReference>
<dbReference type="AlphaFoldDB" id="A0A7C9TN75"/>
<dbReference type="Proteomes" id="UP000484255">
    <property type="component" value="Unassembled WGS sequence"/>
</dbReference>